<keyword evidence="2" id="KW-1185">Reference proteome</keyword>
<evidence type="ECO:0000313" key="1">
    <source>
        <dbReference type="EMBL" id="WMV45484.1"/>
    </source>
</evidence>
<dbReference type="EMBL" id="CP133620">
    <property type="protein sequence ID" value="WMV45484.1"/>
    <property type="molecule type" value="Genomic_DNA"/>
</dbReference>
<protein>
    <recommendedName>
        <fullName evidence="3">Chromo domain-containing protein</fullName>
    </recommendedName>
</protein>
<accession>A0AAF0ZQM0</accession>
<organism evidence="1 2">
    <name type="scientific">Solanum verrucosum</name>
    <dbReference type="NCBI Taxonomy" id="315347"/>
    <lineage>
        <taxon>Eukaryota</taxon>
        <taxon>Viridiplantae</taxon>
        <taxon>Streptophyta</taxon>
        <taxon>Embryophyta</taxon>
        <taxon>Tracheophyta</taxon>
        <taxon>Spermatophyta</taxon>
        <taxon>Magnoliopsida</taxon>
        <taxon>eudicotyledons</taxon>
        <taxon>Gunneridae</taxon>
        <taxon>Pentapetalae</taxon>
        <taxon>asterids</taxon>
        <taxon>lamiids</taxon>
        <taxon>Solanales</taxon>
        <taxon>Solanaceae</taxon>
        <taxon>Solanoideae</taxon>
        <taxon>Solaneae</taxon>
        <taxon>Solanum</taxon>
    </lineage>
</organism>
<name>A0AAF0ZQM0_SOLVR</name>
<gene>
    <name evidence="1" type="ORF">MTR67_038869</name>
</gene>
<dbReference type="AlphaFoldDB" id="A0AAF0ZQM0"/>
<evidence type="ECO:0000313" key="2">
    <source>
        <dbReference type="Proteomes" id="UP001234989"/>
    </source>
</evidence>
<reference evidence="1" key="1">
    <citation type="submission" date="2023-08" db="EMBL/GenBank/DDBJ databases">
        <title>A de novo genome assembly of Solanum verrucosum Schlechtendal, a Mexican diploid species geographically isolated from the other diploid A-genome species in potato relatives.</title>
        <authorList>
            <person name="Hosaka K."/>
        </authorList>
    </citation>
    <scope>NUCLEOTIDE SEQUENCE</scope>
    <source>
        <tissue evidence="1">Young leaves</tissue>
    </source>
</reference>
<dbReference type="PANTHER" id="PTHR46148">
    <property type="entry name" value="CHROMO DOMAIN-CONTAINING PROTEIN"/>
    <property type="match status" value="1"/>
</dbReference>
<evidence type="ECO:0008006" key="3">
    <source>
        <dbReference type="Google" id="ProtNLM"/>
    </source>
</evidence>
<sequence>MCKKLLSELAAVHPVLHISMFKKFMGDPSLITSTENSGIYDILSYEEIPIQILDRQVRKFRTKEVALVKVLWRNQFFKEATWEA</sequence>
<proteinExistence type="predicted"/>
<dbReference type="Proteomes" id="UP001234989">
    <property type="component" value="Chromosome 9"/>
</dbReference>
<dbReference type="PANTHER" id="PTHR46148:SF56">
    <property type="entry name" value="RETROTRANSPOSON PROTEIN"/>
    <property type="match status" value="1"/>
</dbReference>